<name>A0A4R9FLM2_9LEPT</name>
<evidence type="ECO:0000313" key="2">
    <source>
        <dbReference type="Proteomes" id="UP000297453"/>
    </source>
</evidence>
<reference evidence="1" key="1">
    <citation type="journal article" date="2019" name="PLoS Negl. Trop. Dis.">
        <title>Revisiting the worldwide diversity of Leptospira species in the environment.</title>
        <authorList>
            <person name="Vincent A.T."/>
            <person name="Schiettekatte O."/>
            <person name="Bourhy P."/>
            <person name="Veyrier F.J."/>
            <person name="Picardeau M."/>
        </authorList>
    </citation>
    <scope>NUCLEOTIDE SEQUENCE [LARGE SCALE GENOMIC DNA]</scope>
    <source>
        <strain evidence="1">SSS9</strain>
    </source>
</reference>
<gene>
    <name evidence="1" type="ORF">EHO59_16555</name>
</gene>
<comment type="caution">
    <text evidence="1">The sequence shown here is derived from an EMBL/GenBank/DDBJ whole genome shotgun (WGS) entry which is preliminary data.</text>
</comment>
<proteinExistence type="predicted"/>
<dbReference type="AlphaFoldDB" id="A0A4R9FLM2"/>
<sequence length="281" mass="31539">MNGANRITFLAMIGVGLYLSANCQVMDQSNPREFSDDDRRFHSVTGNAIKAYFKNDKQIKKPWKLRTVGLGLIPSFDQDVSEEAFENRLKVIYVDKPELKNLGNILKANKGDVQASPPIQLPEFSAFVGLDSFNQEKLIAAATNSSKQNKLSLTFSGKDSEEGEMVVYLFFQNIPPTYSKAGIVPDSTKGHRFLDSSVRISLFLNEKGSKLESFRCQKRILTEYPSDWLLADWFLSKGYSVDSILNGRGLPIRRNDVKIGQETFSLESILSECFQGLAKDI</sequence>
<organism evidence="1 2">
    <name type="scientific">Leptospira semungkisensis</name>
    <dbReference type="NCBI Taxonomy" id="2484985"/>
    <lineage>
        <taxon>Bacteria</taxon>
        <taxon>Pseudomonadati</taxon>
        <taxon>Spirochaetota</taxon>
        <taxon>Spirochaetia</taxon>
        <taxon>Leptospirales</taxon>
        <taxon>Leptospiraceae</taxon>
        <taxon>Leptospira</taxon>
    </lineage>
</organism>
<protein>
    <submittedName>
        <fullName evidence="1">Uncharacterized protein</fullName>
    </submittedName>
</protein>
<dbReference type="OrthoDB" id="321303at2"/>
<dbReference type="RefSeq" id="WP_135589560.1">
    <property type="nucleotide sequence ID" value="NZ_RQEP01000019.1"/>
</dbReference>
<accession>A0A4R9FLM2</accession>
<dbReference type="Proteomes" id="UP000297453">
    <property type="component" value="Unassembled WGS sequence"/>
</dbReference>
<keyword evidence="2" id="KW-1185">Reference proteome</keyword>
<dbReference type="EMBL" id="RQEP01000019">
    <property type="protein sequence ID" value="TGJ99467.1"/>
    <property type="molecule type" value="Genomic_DNA"/>
</dbReference>
<evidence type="ECO:0000313" key="1">
    <source>
        <dbReference type="EMBL" id="TGJ99467.1"/>
    </source>
</evidence>